<comment type="pathway">
    <text evidence="7">Protein modification; lipoprotein biosynthesis (diacylglyceryl transfer).</text>
</comment>
<protein>
    <recommendedName>
        <fullName evidence="7">Phosphatidylglycerol--prolipoprotein diacylglyceryl transferase</fullName>
        <ecNumber evidence="7">2.5.1.145</ecNumber>
    </recommendedName>
</protein>
<comment type="caution">
    <text evidence="8">The sequence shown here is derived from an EMBL/GenBank/DDBJ whole genome shotgun (WGS) entry which is preliminary data.</text>
</comment>
<comment type="catalytic activity">
    <reaction evidence="7">
        <text>L-cysteinyl-[prolipoprotein] + a 1,2-diacyl-sn-glycero-3-phospho-(1'-sn-glycerol) = an S-1,2-diacyl-sn-glyceryl-L-cysteinyl-[prolipoprotein] + sn-glycerol 1-phosphate + H(+)</text>
        <dbReference type="Rhea" id="RHEA:56712"/>
        <dbReference type="Rhea" id="RHEA-COMP:14679"/>
        <dbReference type="Rhea" id="RHEA-COMP:14680"/>
        <dbReference type="ChEBI" id="CHEBI:15378"/>
        <dbReference type="ChEBI" id="CHEBI:29950"/>
        <dbReference type="ChEBI" id="CHEBI:57685"/>
        <dbReference type="ChEBI" id="CHEBI:64716"/>
        <dbReference type="ChEBI" id="CHEBI:140658"/>
        <dbReference type="EC" id="2.5.1.145"/>
    </reaction>
</comment>
<comment type="function">
    <text evidence="7">Catalyzes the transfer of the diacylglyceryl group from phosphatidylglycerol to the sulfhydryl group of the N-terminal cysteine of a prolipoprotein, the first step in the formation of mature lipoproteins.</text>
</comment>
<dbReference type="Pfam" id="PF01790">
    <property type="entry name" value="LGT"/>
    <property type="match status" value="1"/>
</dbReference>
<proteinExistence type="inferred from homology"/>
<keyword evidence="5 7" id="KW-1133">Transmembrane helix</keyword>
<dbReference type="HAMAP" id="MF_01147">
    <property type="entry name" value="Lgt"/>
    <property type="match status" value="1"/>
</dbReference>
<dbReference type="PANTHER" id="PTHR30589">
    <property type="entry name" value="PROLIPOPROTEIN DIACYLGLYCERYL TRANSFERASE"/>
    <property type="match status" value="1"/>
</dbReference>
<evidence type="ECO:0000256" key="5">
    <source>
        <dbReference type="ARBA" id="ARBA00022989"/>
    </source>
</evidence>
<keyword evidence="6 7" id="KW-0472">Membrane</keyword>
<evidence type="ECO:0000256" key="6">
    <source>
        <dbReference type="ARBA" id="ARBA00023136"/>
    </source>
</evidence>
<evidence type="ECO:0000256" key="1">
    <source>
        <dbReference type="ARBA" id="ARBA00007150"/>
    </source>
</evidence>
<keyword evidence="9" id="KW-1185">Reference proteome</keyword>
<dbReference type="PROSITE" id="PS01311">
    <property type="entry name" value="LGT"/>
    <property type="match status" value="1"/>
</dbReference>
<feature type="transmembrane region" description="Helical" evidence="7">
    <location>
        <begin position="100"/>
        <end position="117"/>
    </location>
</feature>
<feature type="transmembrane region" description="Helical" evidence="7">
    <location>
        <begin position="240"/>
        <end position="263"/>
    </location>
</feature>
<accession>A0A8G2BHJ2</accession>
<feature type="transmembrane region" description="Helical" evidence="7">
    <location>
        <begin position="23"/>
        <end position="40"/>
    </location>
</feature>
<dbReference type="Proteomes" id="UP000198615">
    <property type="component" value="Unassembled WGS sequence"/>
</dbReference>
<organism evidence="8 9">
    <name type="scientific">Thalassobaculum litoreum DSM 18839</name>
    <dbReference type="NCBI Taxonomy" id="1123362"/>
    <lineage>
        <taxon>Bacteria</taxon>
        <taxon>Pseudomonadati</taxon>
        <taxon>Pseudomonadota</taxon>
        <taxon>Alphaproteobacteria</taxon>
        <taxon>Rhodospirillales</taxon>
        <taxon>Thalassobaculaceae</taxon>
        <taxon>Thalassobaculum</taxon>
    </lineage>
</organism>
<dbReference type="GO" id="GO:0008961">
    <property type="term" value="F:phosphatidylglycerol-prolipoprotein diacylglyceryl transferase activity"/>
    <property type="evidence" value="ECO:0007669"/>
    <property type="project" value="UniProtKB-UniRule"/>
</dbReference>
<name>A0A8G2BHJ2_9PROT</name>
<feature type="transmembrane region" description="Helical" evidence="7">
    <location>
        <begin position="208"/>
        <end position="228"/>
    </location>
</feature>
<dbReference type="PANTHER" id="PTHR30589:SF0">
    <property type="entry name" value="PHOSPHATIDYLGLYCEROL--PROLIPOPROTEIN DIACYLGLYCERYL TRANSFERASE"/>
    <property type="match status" value="1"/>
</dbReference>
<feature type="binding site" evidence="7">
    <location>
        <position position="143"/>
    </location>
    <ligand>
        <name>a 1,2-diacyl-sn-glycero-3-phospho-(1'-sn-glycerol)</name>
        <dbReference type="ChEBI" id="CHEBI:64716"/>
    </ligand>
</feature>
<feature type="transmembrane region" description="Helical" evidence="7">
    <location>
        <begin position="179"/>
        <end position="196"/>
    </location>
</feature>
<dbReference type="EC" id="2.5.1.145" evidence="7"/>
<keyword evidence="4 7" id="KW-0812">Transmembrane</keyword>
<sequence length="271" mass="29683">MILPAIPFPVIDPVAIAIGPFAIRWYALAYIAGILLGWKYAVWLARRRPVFFEAKLIDDLVFYATLGIVLGGRLGYVLFYNPGYYLSHPLEIFMVWQGGMSFHGGFLGVVAATALFARKVGAPMLAIGDLVAAAAPIGIFFGRIANFINGELFGRVAPDVPWAMAFPHGGPIPRHPSQLYEAALEGLLLFVVLFLLARRESIRRKPGIVIGAFFAGYGIARTICEFFREPDVQLGFILPHVTMGQILSLPMIVVGTAIILWAARRDPVVSK</sequence>
<dbReference type="GO" id="GO:0042158">
    <property type="term" value="P:lipoprotein biosynthetic process"/>
    <property type="evidence" value="ECO:0007669"/>
    <property type="project" value="UniProtKB-UniRule"/>
</dbReference>
<evidence type="ECO:0000256" key="7">
    <source>
        <dbReference type="HAMAP-Rule" id="MF_01147"/>
    </source>
</evidence>
<evidence type="ECO:0000313" key="9">
    <source>
        <dbReference type="Proteomes" id="UP000198615"/>
    </source>
</evidence>
<dbReference type="NCBIfam" id="TIGR00544">
    <property type="entry name" value="lgt"/>
    <property type="match status" value="1"/>
</dbReference>
<dbReference type="EMBL" id="FNBW01000002">
    <property type="protein sequence ID" value="SDF27557.1"/>
    <property type="molecule type" value="Genomic_DNA"/>
</dbReference>
<keyword evidence="8" id="KW-0449">Lipoprotein</keyword>
<evidence type="ECO:0000256" key="4">
    <source>
        <dbReference type="ARBA" id="ARBA00022692"/>
    </source>
</evidence>
<gene>
    <name evidence="7" type="primary">lgt</name>
    <name evidence="8" type="ORF">SAMN05660686_00857</name>
</gene>
<keyword evidence="3 7" id="KW-0808">Transferase</keyword>
<feature type="transmembrane region" description="Helical" evidence="7">
    <location>
        <begin position="60"/>
        <end position="80"/>
    </location>
</feature>
<evidence type="ECO:0000313" key="8">
    <source>
        <dbReference type="EMBL" id="SDF27557.1"/>
    </source>
</evidence>
<comment type="similarity">
    <text evidence="1 7">Belongs to the Lgt family.</text>
</comment>
<comment type="subcellular location">
    <subcellularLocation>
        <location evidence="7">Cell membrane</location>
        <topology evidence="7">Multi-pass membrane protein</topology>
    </subcellularLocation>
</comment>
<dbReference type="InterPro" id="IPR001640">
    <property type="entry name" value="Lgt"/>
</dbReference>
<evidence type="ECO:0000256" key="3">
    <source>
        <dbReference type="ARBA" id="ARBA00022679"/>
    </source>
</evidence>
<dbReference type="UniPathway" id="UPA00664"/>
<keyword evidence="2 7" id="KW-1003">Cell membrane</keyword>
<feature type="transmembrane region" description="Helical" evidence="7">
    <location>
        <begin position="124"/>
        <end position="145"/>
    </location>
</feature>
<reference evidence="8 9" key="1">
    <citation type="submission" date="2016-10" db="EMBL/GenBank/DDBJ databases">
        <authorList>
            <person name="Varghese N."/>
            <person name="Submissions S."/>
        </authorList>
    </citation>
    <scope>NUCLEOTIDE SEQUENCE [LARGE SCALE GENOMIC DNA]</scope>
    <source>
        <strain evidence="8 9">DSM 18839</strain>
    </source>
</reference>
<evidence type="ECO:0000256" key="2">
    <source>
        <dbReference type="ARBA" id="ARBA00022475"/>
    </source>
</evidence>
<dbReference type="AlphaFoldDB" id="A0A8G2BHJ2"/>
<dbReference type="GO" id="GO:0005886">
    <property type="term" value="C:plasma membrane"/>
    <property type="evidence" value="ECO:0007669"/>
    <property type="project" value="UniProtKB-SubCell"/>
</dbReference>